<keyword evidence="3" id="KW-1185">Reference proteome</keyword>
<name>A0ABD2BF09_VESSQ</name>
<evidence type="ECO:0000256" key="1">
    <source>
        <dbReference type="SAM" id="MobiDB-lite"/>
    </source>
</evidence>
<feature type="compositionally biased region" description="Basic and acidic residues" evidence="1">
    <location>
        <begin position="1"/>
        <end position="11"/>
    </location>
</feature>
<feature type="non-terminal residue" evidence="2">
    <location>
        <position position="1"/>
    </location>
</feature>
<accession>A0ABD2BF09</accession>
<protein>
    <submittedName>
        <fullName evidence="2">Uncharacterized protein</fullName>
    </submittedName>
</protein>
<evidence type="ECO:0000313" key="2">
    <source>
        <dbReference type="EMBL" id="KAL2731260.1"/>
    </source>
</evidence>
<feature type="compositionally biased region" description="Acidic residues" evidence="1">
    <location>
        <begin position="21"/>
        <end position="30"/>
    </location>
</feature>
<feature type="non-terminal residue" evidence="2">
    <location>
        <position position="139"/>
    </location>
</feature>
<dbReference type="AlphaFoldDB" id="A0ABD2BF09"/>
<evidence type="ECO:0000313" key="3">
    <source>
        <dbReference type="Proteomes" id="UP001607302"/>
    </source>
</evidence>
<organism evidence="2 3">
    <name type="scientific">Vespula squamosa</name>
    <name type="common">Southern yellow jacket</name>
    <name type="synonym">Wasp</name>
    <dbReference type="NCBI Taxonomy" id="30214"/>
    <lineage>
        <taxon>Eukaryota</taxon>
        <taxon>Metazoa</taxon>
        <taxon>Ecdysozoa</taxon>
        <taxon>Arthropoda</taxon>
        <taxon>Hexapoda</taxon>
        <taxon>Insecta</taxon>
        <taxon>Pterygota</taxon>
        <taxon>Neoptera</taxon>
        <taxon>Endopterygota</taxon>
        <taxon>Hymenoptera</taxon>
        <taxon>Apocrita</taxon>
        <taxon>Aculeata</taxon>
        <taxon>Vespoidea</taxon>
        <taxon>Vespidae</taxon>
        <taxon>Vespinae</taxon>
        <taxon>Vespula</taxon>
    </lineage>
</organism>
<proteinExistence type="predicted"/>
<feature type="region of interest" description="Disordered" evidence="1">
    <location>
        <begin position="1"/>
        <end position="48"/>
    </location>
</feature>
<comment type="caution">
    <text evidence="2">The sequence shown here is derived from an EMBL/GenBank/DDBJ whole genome shotgun (WGS) entry which is preliminary data.</text>
</comment>
<dbReference type="Proteomes" id="UP001607302">
    <property type="component" value="Unassembled WGS sequence"/>
</dbReference>
<sequence length="139" mass="16296">KKEEHRAKKSVEWVGIKMRGEEEEEEEEKEEAERERERERERKREEEKVAGMEAYGQFAWKLRHYRRGPPESNHSSNGPVCRHLGGRLDLPLLLSNSLHSDSRRSLIRRGSSDYAEVSTRQIGPFLRRNRGGGNVQKIM</sequence>
<dbReference type="EMBL" id="JAUDFV010000105">
    <property type="protein sequence ID" value="KAL2731260.1"/>
    <property type="molecule type" value="Genomic_DNA"/>
</dbReference>
<reference evidence="2 3" key="1">
    <citation type="journal article" date="2024" name="Ann. Entomol. Soc. Am.">
        <title>Genomic analyses of the southern and eastern yellowjacket wasps (Hymenoptera: Vespidae) reveal evolutionary signatures of social life.</title>
        <authorList>
            <person name="Catto M.A."/>
            <person name="Caine P.B."/>
            <person name="Orr S.E."/>
            <person name="Hunt B.G."/>
            <person name="Goodisman M.A.D."/>
        </authorList>
    </citation>
    <scope>NUCLEOTIDE SEQUENCE [LARGE SCALE GENOMIC DNA]</scope>
    <source>
        <strain evidence="2">233</strain>
        <tissue evidence="2">Head and thorax</tissue>
    </source>
</reference>
<feature type="compositionally biased region" description="Basic and acidic residues" evidence="1">
    <location>
        <begin position="31"/>
        <end position="48"/>
    </location>
</feature>
<gene>
    <name evidence="2" type="ORF">V1478_004805</name>
</gene>